<sequence length="181" mass="19046">SRRHCYQPSSPPPRLTTPPALPLPFRKSPAPAPAVPPSTTRPPPPPPPSPSPPARATSPSAPSPSPSPPADGVGPAALKRGDVYLGRQLVAAAAMGARTRAPEEDAERRRCGKEKRRAQAKKTPSGVACCYGGGAPLRTIEEGSPGHVEPATYDLKKRHNQLKTVLCGRCKLLSHGRCLTK</sequence>
<dbReference type="PANTHER" id="PTHR47569">
    <property type="entry name" value="NO-ASSOCIATED PROTEIN 1, CHLOROPLASTIC/MITOCHONDRIAL"/>
    <property type="match status" value="1"/>
</dbReference>
<feature type="compositionally biased region" description="Pro residues" evidence="1">
    <location>
        <begin position="9"/>
        <end position="22"/>
    </location>
</feature>
<keyword evidence="3" id="KW-1185">Reference proteome</keyword>
<evidence type="ECO:0000256" key="1">
    <source>
        <dbReference type="SAM" id="MobiDB-lite"/>
    </source>
</evidence>
<accession>A0A453ER85</accession>
<reference evidence="2" key="3">
    <citation type="journal article" date="2017" name="Nature">
        <title>Genome sequence of the progenitor of the wheat D genome Aegilops tauschii.</title>
        <authorList>
            <person name="Luo M.C."/>
            <person name="Gu Y.Q."/>
            <person name="Puiu D."/>
            <person name="Wang H."/>
            <person name="Twardziok S.O."/>
            <person name="Deal K.R."/>
            <person name="Huo N."/>
            <person name="Zhu T."/>
            <person name="Wang L."/>
            <person name="Wang Y."/>
            <person name="McGuire P.E."/>
            <person name="Liu S."/>
            <person name="Long H."/>
            <person name="Ramasamy R.K."/>
            <person name="Rodriguez J.C."/>
            <person name="Van S.L."/>
            <person name="Yuan L."/>
            <person name="Wang Z."/>
            <person name="Xia Z."/>
            <person name="Xiao L."/>
            <person name="Anderson O.D."/>
            <person name="Ouyang S."/>
            <person name="Liang Y."/>
            <person name="Zimin A.V."/>
            <person name="Pertea G."/>
            <person name="Qi P."/>
            <person name="Bennetzen J.L."/>
            <person name="Dai X."/>
            <person name="Dawson M.W."/>
            <person name="Muller H.G."/>
            <person name="Kugler K."/>
            <person name="Rivarola-Duarte L."/>
            <person name="Spannagl M."/>
            <person name="Mayer K.F.X."/>
            <person name="Lu F.H."/>
            <person name="Bevan M.W."/>
            <person name="Leroy P."/>
            <person name="Li P."/>
            <person name="You F.M."/>
            <person name="Sun Q."/>
            <person name="Liu Z."/>
            <person name="Lyons E."/>
            <person name="Wicker T."/>
            <person name="Salzberg S.L."/>
            <person name="Devos K.M."/>
            <person name="Dvorak J."/>
        </authorList>
    </citation>
    <scope>NUCLEOTIDE SEQUENCE [LARGE SCALE GENOMIC DNA]</scope>
    <source>
        <strain evidence="2">cv. AL8/78</strain>
    </source>
</reference>
<reference evidence="3" key="2">
    <citation type="journal article" date="2017" name="Nat. Plants">
        <title>The Aegilops tauschii genome reveals multiple impacts of transposons.</title>
        <authorList>
            <person name="Zhao G."/>
            <person name="Zou C."/>
            <person name="Li K."/>
            <person name="Wang K."/>
            <person name="Li T."/>
            <person name="Gao L."/>
            <person name="Zhang X."/>
            <person name="Wang H."/>
            <person name="Yang Z."/>
            <person name="Liu X."/>
            <person name="Jiang W."/>
            <person name="Mao L."/>
            <person name="Kong X."/>
            <person name="Jiao Y."/>
            <person name="Jia J."/>
        </authorList>
    </citation>
    <scope>NUCLEOTIDE SEQUENCE [LARGE SCALE GENOMIC DNA]</scope>
    <source>
        <strain evidence="3">cv. AL8/78</strain>
    </source>
</reference>
<dbReference type="InterPro" id="IPR044229">
    <property type="entry name" value="NOA1"/>
</dbReference>
<feature type="compositionally biased region" description="Basic and acidic residues" evidence="1">
    <location>
        <begin position="100"/>
        <end position="109"/>
    </location>
</feature>
<evidence type="ECO:0000313" key="3">
    <source>
        <dbReference type="Proteomes" id="UP000015105"/>
    </source>
</evidence>
<dbReference type="AlphaFoldDB" id="A0A453ER85"/>
<name>A0A453ER85_AEGTS</name>
<dbReference type="GO" id="GO:0003924">
    <property type="term" value="F:GTPase activity"/>
    <property type="evidence" value="ECO:0007669"/>
    <property type="project" value="InterPro"/>
</dbReference>
<dbReference type="Gramene" id="AET3Gv20427600.5">
    <property type="protein sequence ID" value="AET3Gv20427600.5"/>
    <property type="gene ID" value="AET3Gv20427600"/>
</dbReference>
<dbReference type="Proteomes" id="UP000015105">
    <property type="component" value="Chromosome 3D"/>
</dbReference>
<dbReference type="EnsemblPlants" id="AET3Gv20427600.5">
    <property type="protein sequence ID" value="AET3Gv20427600.5"/>
    <property type="gene ID" value="AET3Gv20427600"/>
</dbReference>
<feature type="region of interest" description="Disordered" evidence="1">
    <location>
        <begin position="94"/>
        <end position="125"/>
    </location>
</feature>
<evidence type="ECO:0000313" key="2">
    <source>
        <dbReference type="EnsemblPlants" id="AET3Gv20427600.5"/>
    </source>
</evidence>
<reference evidence="2" key="5">
    <citation type="journal article" date="2021" name="G3 (Bethesda)">
        <title>Aegilops tauschii genome assembly Aet v5.0 features greater sequence contiguity and improved annotation.</title>
        <authorList>
            <person name="Wang L."/>
            <person name="Zhu T."/>
            <person name="Rodriguez J.C."/>
            <person name="Deal K.R."/>
            <person name="Dubcovsky J."/>
            <person name="McGuire P.E."/>
            <person name="Lux T."/>
            <person name="Spannagl M."/>
            <person name="Mayer K.F.X."/>
            <person name="Baldrich P."/>
            <person name="Meyers B.C."/>
            <person name="Huo N."/>
            <person name="Gu Y.Q."/>
            <person name="Zhou H."/>
            <person name="Devos K.M."/>
            <person name="Bennetzen J.L."/>
            <person name="Unver T."/>
            <person name="Budak H."/>
            <person name="Gulick P.J."/>
            <person name="Galiba G."/>
            <person name="Kalapos B."/>
            <person name="Nelson D.R."/>
            <person name="Li P."/>
            <person name="You F.M."/>
            <person name="Luo M.C."/>
            <person name="Dvorak J."/>
        </authorList>
    </citation>
    <scope>NUCLEOTIDE SEQUENCE [LARGE SCALE GENOMIC DNA]</scope>
    <source>
        <strain evidence="2">cv. AL8/78</strain>
    </source>
</reference>
<reference evidence="3" key="1">
    <citation type="journal article" date="2014" name="Science">
        <title>Ancient hybridizations among the ancestral genomes of bread wheat.</title>
        <authorList>
            <consortium name="International Wheat Genome Sequencing Consortium,"/>
            <person name="Marcussen T."/>
            <person name="Sandve S.R."/>
            <person name="Heier L."/>
            <person name="Spannagl M."/>
            <person name="Pfeifer M."/>
            <person name="Jakobsen K.S."/>
            <person name="Wulff B.B."/>
            <person name="Steuernagel B."/>
            <person name="Mayer K.F."/>
            <person name="Olsen O.A."/>
        </authorList>
    </citation>
    <scope>NUCLEOTIDE SEQUENCE [LARGE SCALE GENOMIC DNA]</scope>
    <source>
        <strain evidence="3">cv. AL8/78</strain>
    </source>
</reference>
<feature type="region of interest" description="Disordered" evidence="1">
    <location>
        <begin position="1"/>
        <end position="79"/>
    </location>
</feature>
<feature type="compositionally biased region" description="Pro residues" evidence="1">
    <location>
        <begin position="30"/>
        <end position="53"/>
    </location>
</feature>
<dbReference type="PANTHER" id="PTHR47569:SF2">
    <property type="entry name" value="NO-ASSOCIATED PROTEIN 1, CHLOROPLASTIC_MITOCHONDRIAL"/>
    <property type="match status" value="1"/>
</dbReference>
<organism evidence="2 3">
    <name type="scientific">Aegilops tauschii subsp. strangulata</name>
    <name type="common">Goatgrass</name>
    <dbReference type="NCBI Taxonomy" id="200361"/>
    <lineage>
        <taxon>Eukaryota</taxon>
        <taxon>Viridiplantae</taxon>
        <taxon>Streptophyta</taxon>
        <taxon>Embryophyta</taxon>
        <taxon>Tracheophyta</taxon>
        <taxon>Spermatophyta</taxon>
        <taxon>Magnoliopsida</taxon>
        <taxon>Liliopsida</taxon>
        <taxon>Poales</taxon>
        <taxon>Poaceae</taxon>
        <taxon>BOP clade</taxon>
        <taxon>Pooideae</taxon>
        <taxon>Triticodae</taxon>
        <taxon>Triticeae</taxon>
        <taxon>Triticinae</taxon>
        <taxon>Aegilops</taxon>
    </lineage>
</organism>
<feature type="compositionally biased region" description="Basic residues" evidence="1">
    <location>
        <begin position="110"/>
        <end position="120"/>
    </location>
</feature>
<reference evidence="2" key="4">
    <citation type="submission" date="2019-03" db="UniProtKB">
        <authorList>
            <consortium name="EnsemblPlants"/>
        </authorList>
    </citation>
    <scope>IDENTIFICATION</scope>
</reference>
<protein>
    <submittedName>
        <fullName evidence="2">Uncharacterized protein</fullName>
    </submittedName>
</protein>
<proteinExistence type="predicted"/>